<dbReference type="InterPro" id="IPR034164">
    <property type="entry name" value="Pepsin-like_dom"/>
</dbReference>
<dbReference type="OrthoDB" id="771136at2759"/>
<dbReference type="Proteomes" id="UP000054196">
    <property type="component" value="Unassembled WGS sequence"/>
</dbReference>
<name>R7S1J4_PUNST</name>
<dbReference type="GO" id="GO:0004190">
    <property type="term" value="F:aspartic-type endopeptidase activity"/>
    <property type="evidence" value="ECO:0007669"/>
    <property type="project" value="UniProtKB-KW"/>
</dbReference>
<evidence type="ECO:0000256" key="3">
    <source>
        <dbReference type="PIRSR" id="PIRSR601461-1"/>
    </source>
</evidence>
<keyword evidence="2 4" id="KW-0064">Aspartyl protease</keyword>
<sequence length="518" mass="53248">MAFSLLTLSVATLTVLSGSAAVFASPLTLSLSKRVSSSIGVPGIDAVQRQIARTQNKLLAARSSWEARQDHALRKRDVDLELRASQSSPGQGSADLTEFFVDVIDEAYYVTVTVGTPPQDFLVVADSGSSDFWLAAPGSDGIDVTFDPTTSSTFKGSDTPVRDAYGKGFFNGFLGTDTVSVAGFTVPTVIVETGVSTSDAFSFRQLSGIMGFGWGKISNSGFNTFAEQLVSASVLSENVVSFHLGRAIDSASPQQAESNGTSKSGGSLTIGGVDSSTFTGSIDFYPIVAEAHWVVQADGMAVNGSLVPGTSGVQAMMDTGTSLVVMPDAIFDALTTAMGAKVVQGAAFMLCDSVPANVSLRLGGKDYGFALEDLVLGAVPVNTTALSQQLGFPEGTLACLLPFSGGQSQSELGQTAPMIIFGDSFLKSWTSVFDIGNKQVGLAAASPASSLSTISDVLSLKLKLEGLPASLDHSSTSTAGLPSSTGNAVHSAASSKSDALGGMMLVLFGAMAMVVFVG</sequence>
<feature type="active site" evidence="3">
    <location>
        <position position="126"/>
    </location>
</feature>
<evidence type="ECO:0000259" key="7">
    <source>
        <dbReference type="PROSITE" id="PS51767"/>
    </source>
</evidence>
<keyword evidence="5" id="KW-0812">Transmembrane</keyword>
<evidence type="ECO:0000256" key="4">
    <source>
        <dbReference type="RuleBase" id="RU000454"/>
    </source>
</evidence>
<dbReference type="Gene3D" id="2.40.70.10">
    <property type="entry name" value="Acid Proteases"/>
    <property type="match status" value="2"/>
</dbReference>
<accession>R7S1J4</accession>
<comment type="similarity">
    <text evidence="1 4">Belongs to the peptidase A1 family.</text>
</comment>
<evidence type="ECO:0000313" key="8">
    <source>
        <dbReference type="EMBL" id="EIN04225.1"/>
    </source>
</evidence>
<dbReference type="KEGG" id="psq:PUNSTDRAFT_116669"/>
<dbReference type="InterPro" id="IPR001461">
    <property type="entry name" value="Aspartic_peptidase_A1"/>
</dbReference>
<keyword evidence="9" id="KW-1185">Reference proteome</keyword>
<feature type="active site" evidence="3">
    <location>
        <position position="318"/>
    </location>
</feature>
<keyword evidence="5" id="KW-0472">Membrane</keyword>
<protein>
    <submittedName>
        <fullName evidence="8">Acid protease</fullName>
    </submittedName>
</protein>
<dbReference type="SUPFAM" id="SSF50630">
    <property type="entry name" value="Acid proteases"/>
    <property type="match status" value="1"/>
</dbReference>
<keyword evidence="4" id="KW-0378">Hydrolase</keyword>
<evidence type="ECO:0000313" key="9">
    <source>
        <dbReference type="Proteomes" id="UP000054196"/>
    </source>
</evidence>
<dbReference type="GeneID" id="18876831"/>
<dbReference type="InterPro" id="IPR033121">
    <property type="entry name" value="PEPTIDASE_A1"/>
</dbReference>
<dbReference type="PROSITE" id="PS00141">
    <property type="entry name" value="ASP_PROTEASE"/>
    <property type="match status" value="1"/>
</dbReference>
<evidence type="ECO:0000256" key="1">
    <source>
        <dbReference type="ARBA" id="ARBA00007447"/>
    </source>
</evidence>
<dbReference type="GO" id="GO:0006508">
    <property type="term" value="P:proteolysis"/>
    <property type="evidence" value="ECO:0007669"/>
    <property type="project" value="UniProtKB-KW"/>
</dbReference>
<dbReference type="PRINTS" id="PR00792">
    <property type="entry name" value="PEPSIN"/>
</dbReference>
<feature type="transmembrane region" description="Helical" evidence="5">
    <location>
        <begin position="499"/>
        <end position="517"/>
    </location>
</feature>
<dbReference type="PANTHER" id="PTHR47966">
    <property type="entry name" value="BETA-SITE APP-CLEAVING ENZYME, ISOFORM A-RELATED"/>
    <property type="match status" value="1"/>
</dbReference>
<dbReference type="PANTHER" id="PTHR47966:SF51">
    <property type="entry name" value="BETA-SITE APP-CLEAVING ENZYME, ISOFORM A-RELATED"/>
    <property type="match status" value="1"/>
</dbReference>
<dbReference type="HOGENOM" id="CLU_525936_0_0_1"/>
<dbReference type="InterPro" id="IPR021109">
    <property type="entry name" value="Peptidase_aspartic_dom_sf"/>
</dbReference>
<dbReference type="RefSeq" id="XP_007388696.1">
    <property type="nucleotide sequence ID" value="XM_007388634.1"/>
</dbReference>
<evidence type="ECO:0000256" key="6">
    <source>
        <dbReference type="SAM" id="SignalP"/>
    </source>
</evidence>
<dbReference type="AlphaFoldDB" id="R7S1J4"/>
<dbReference type="EMBL" id="JH687556">
    <property type="protein sequence ID" value="EIN04225.1"/>
    <property type="molecule type" value="Genomic_DNA"/>
</dbReference>
<dbReference type="eggNOG" id="KOG1339">
    <property type="taxonomic scope" value="Eukaryota"/>
</dbReference>
<feature type="signal peptide" evidence="6">
    <location>
        <begin position="1"/>
        <end position="24"/>
    </location>
</feature>
<evidence type="ECO:0000256" key="5">
    <source>
        <dbReference type="SAM" id="Phobius"/>
    </source>
</evidence>
<dbReference type="CDD" id="cd05471">
    <property type="entry name" value="pepsin_like"/>
    <property type="match status" value="1"/>
</dbReference>
<keyword evidence="4 8" id="KW-0645">Protease</keyword>
<dbReference type="Pfam" id="PF00026">
    <property type="entry name" value="Asp"/>
    <property type="match status" value="1"/>
</dbReference>
<organism evidence="8 9">
    <name type="scientific">Punctularia strigosozonata (strain HHB-11173)</name>
    <name type="common">White-rot fungus</name>
    <dbReference type="NCBI Taxonomy" id="741275"/>
    <lineage>
        <taxon>Eukaryota</taxon>
        <taxon>Fungi</taxon>
        <taxon>Dikarya</taxon>
        <taxon>Basidiomycota</taxon>
        <taxon>Agaricomycotina</taxon>
        <taxon>Agaricomycetes</taxon>
        <taxon>Corticiales</taxon>
        <taxon>Punctulariaceae</taxon>
        <taxon>Punctularia</taxon>
    </lineage>
</organism>
<gene>
    <name evidence="8" type="ORF">PUNSTDRAFT_116669</name>
</gene>
<feature type="chain" id="PRO_5004455258" evidence="6">
    <location>
        <begin position="25"/>
        <end position="518"/>
    </location>
</feature>
<keyword evidence="5" id="KW-1133">Transmembrane helix</keyword>
<proteinExistence type="inferred from homology"/>
<reference evidence="9" key="1">
    <citation type="journal article" date="2012" name="Science">
        <title>The Paleozoic origin of enzymatic lignin decomposition reconstructed from 31 fungal genomes.</title>
        <authorList>
            <person name="Floudas D."/>
            <person name="Binder M."/>
            <person name="Riley R."/>
            <person name="Barry K."/>
            <person name="Blanchette R.A."/>
            <person name="Henrissat B."/>
            <person name="Martinez A.T."/>
            <person name="Otillar R."/>
            <person name="Spatafora J.W."/>
            <person name="Yadav J.S."/>
            <person name="Aerts A."/>
            <person name="Benoit I."/>
            <person name="Boyd A."/>
            <person name="Carlson A."/>
            <person name="Copeland A."/>
            <person name="Coutinho P.M."/>
            <person name="de Vries R.P."/>
            <person name="Ferreira P."/>
            <person name="Findley K."/>
            <person name="Foster B."/>
            <person name="Gaskell J."/>
            <person name="Glotzer D."/>
            <person name="Gorecki P."/>
            <person name="Heitman J."/>
            <person name="Hesse C."/>
            <person name="Hori C."/>
            <person name="Igarashi K."/>
            <person name="Jurgens J.A."/>
            <person name="Kallen N."/>
            <person name="Kersten P."/>
            <person name="Kohler A."/>
            <person name="Kuees U."/>
            <person name="Kumar T.K.A."/>
            <person name="Kuo A."/>
            <person name="LaButti K."/>
            <person name="Larrondo L.F."/>
            <person name="Lindquist E."/>
            <person name="Ling A."/>
            <person name="Lombard V."/>
            <person name="Lucas S."/>
            <person name="Lundell T."/>
            <person name="Martin R."/>
            <person name="McLaughlin D.J."/>
            <person name="Morgenstern I."/>
            <person name="Morin E."/>
            <person name="Murat C."/>
            <person name="Nagy L.G."/>
            <person name="Nolan M."/>
            <person name="Ohm R.A."/>
            <person name="Patyshakuliyeva A."/>
            <person name="Rokas A."/>
            <person name="Ruiz-Duenas F.J."/>
            <person name="Sabat G."/>
            <person name="Salamov A."/>
            <person name="Samejima M."/>
            <person name="Schmutz J."/>
            <person name="Slot J.C."/>
            <person name="St John F."/>
            <person name="Stenlid J."/>
            <person name="Sun H."/>
            <person name="Sun S."/>
            <person name="Syed K."/>
            <person name="Tsang A."/>
            <person name="Wiebenga A."/>
            <person name="Young D."/>
            <person name="Pisabarro A."/>
            <person name="Eastwood D.C."/>
            <person name="Martin F."/>
            <person name="Cullen D."/>
            <person name="Grigoriev I.V."/>
            <person name="Hibbett D.S."/>
        </authorList>
    </citation>
    <scope>NUCLEOTIDE SEQUENCE [LARGE SCALE GENOMIC DNA]</scope>
    <source>
        <strain evidence="9">HHB-11173 SS5</strain>
    </source>
</reference>
<evidence type="ECO:0000256" key="2">
    <source>
        <dbReference type="ARBA" id="ARBA00022750"/>
    </source>
</evidence>
<dbReference type="PROSITE" id="PS51767">
    <property type="entry name" value="PEPTIDASE_A1"/>
    <property type="match status" value="1"/>
</dbReference>
<dbReference type="InterPro" id="IPR001969">
    <property type="entry name" value="Aspartic_peptidase_AS"/>
</dbReference>
<dbReference type="OMA" id="FHANELN"/>
<feature type="domain" description="Peptidase A1" evidence="7">
    <location>
        <begin position="108"/>
        <end position="443"/>
    </location>
</feature>
<keyword evidence="6" id="KW-0732">Signal</keyword>